<evidence type="ECO:0000256" key="1">
    <source>
        <dbReference type="SAM" id="Coils"/>
    </source>
</evidence>
<feature type="domain" description="EF-hand" evidence="3">
    <location>
        <begin position="4"/>
        <end position="39"/>
    </location>
</feature>
<dbReference type="AlphaFoldDB" id="A0A7S0C312"/>
<feature type="coiled-coil region" evidence="1">
    <location>
        <begin position="74"/>
        <end position="101"/>
    </location>
</feature>
<evidence type="ECO:0000259" key="3">
    <source>
        <dbReference type="PROSITE" id="PS50222"/>
    </source>
</evidence>
<keyword evidence="1" id="KW-0175">Coiled coil</keyword>
<dbReference type="PROSITE" id="PS50222">
    <property type="entry name" value="EF_HAND_2"/>
    <property type="match status" value="1"/>
</dbReference>
<dbReference type="InterPro" id="IPR018247">
    <property type="entry name" value="EF_Hand_1_Ca_BS"/>
</dbReference>
<dbReference type="GO" id="GO:0005509">
    <property type="term" value="F:calcium ion binding"/>
    <property type="evidence" value="ECO:0007669"/>
    <property type="project" value="InterPro"/>
</dbReference>
<reference evidence="4" key="1">
    <citation type="submission" date="2021-01" db="EMBL/GenBank/DDBJ databases">
        <authorList>
            <person name="Corre E."/>
            <person name="Pelletier E."/>
            <person name="Niang G."/>
            <person name="Scheremetjew M."/>
            <person name="Finn R."/>
            <person name="Kale V."/>
            <person name="Holt S."/>
            <person name="Cochrane G."/>
            <person name="Meng A."/>
            <person name="Brown T."/>
            <person name="Cohen L."/>
        </authorList>
    </citation>
    <scope>NUCLEOTIDE SEQUENCE</scope>
    <source>
        <strain evidence="4">CCAP1064/1</strain>
    </source>
</reference>
<evidence type="ECO:0000256" key="2">
    <source>
        <dbReference type="SAM" id="MobiDB-lite"/>
    </source>
</evidence>
<organism evidence="4">
    <name type="scientific">Proboscia inermis</name>
    <dbReference type="NCBI Taxonomy" id="420281"/>
    <lineage>
        <taxon>Eukaryota</taxon>
        <taxon>Sar</taxon>
        <taxon>Stramenopiles</taxon>
        <taxon>Ochrophyta</taxon>
        <taxon>Bacillariophyta</taxon>
        <taxon>Coscinodiscophyceae</taxon>
        <taxon>Rhizosoleniophycidae</taxon>
        <taxon>Rhizosoleniales</taxon>
        <taxon>Rhizosoleniaceae</taxon>
        <taxon>Proboscia</taxon>
    </lineage>
</organism>
<evidence type="ECO:0000313" key="4">
    <source>
        <dbReference type="EMBL" id="CAD8411233.1"/>
    </source>
</evidence>
<feature type="region of interest" description="Disordered" evidence="2">
    <location>
        <begin position="111"/>
        <end position="130"/>
    </location>
</feature>
<name>A0A7S0C312_9STRA</name>
<feature type="compositionally biased region" description="Basic and acidic residues" evidence="2">
    <location>
        <begin position="117"/>
        <end position="126"/>
    </location>
</feature>
<proteinExistence type="predicted"/>
<dbReference type="EMBL" id="HBEL01015387">
    <property type="protein sequence ID" value="CAD8411233.1"/>
    <property type="molecule type" value="Transcribed_RNA"/>
</dbReference>
<dbReference type="InterPro" id="IPR002048">
    <property type="entry name" value="EF_hand_dom"/>
</dbReference>
<accession>A0A7S0C312</accession>
<dbReference type="PROSITE" id="PS00018">
    <property type="entry name" value="EF_HAND_1"/>
    <property type="match status" value="1"/>
</dbReference>
<protein>
    <recommendedName>
        <fullName evidence="3">EF-hand domain-containing protein</fullName>
    </recommendedName>
</protein>
<sequence length="372" mass="42196">MPDLSPSDVAEFLEAGDTNRDGLLDYKEYLSMLGSEDEEEKDEAKVSESGKTITKVGVYGVSEMRKVISERRRAHQEKMHLEQIRREVQQAELESKIFEEELIASVSRKGGANPKRLVPETKDKNKTNGNDDNGYYGVEFDFVCCKPPVRTVVTGKNFEFRGVLHARMLRMAQSKPLPIPCEVCKRVLQKMGYASYWDKCNSCNKSEYETDARHRAEYTCGECYGYFMCKTCYKAKKENIFEEIEREAQKDTYVHCQVGTSLSLLIPSNSIIGSAELKDKLSNAIKDAVDLDLVNNKDRVSDILADRYLLERVSESSSISSLPTDVSIFSTSQTKCRSILDNKYILDECVRAGVSTLLEGEKSENIEHSFFF</sequence>
<gene>
    <name evidence="4" type="ORF">PINE0816_LOCUS7356</name>
</gene>